<protein>
    <submittedName>
        <fullName evidence="1">Uncharacterized protein</fullName>
    </submittedName>
</protein>
<dbReference type="EMBL" id="MU001496">
    <property type="protein sequence ID" value="KAF2447766.1"/>
    <property type="molecule type" value="Genomic_DNA"/>
</dbReference>
<gene>
    <name evidence="1" type="ORF">P171DRAFT_231553</name>
</gene>
<dbReference type="Proteomes" id="UP000799764">
    <property type="component" value="Unassembled WGS sequence"/>
</dbReference>
<evidence type="ECO:0000313" key="2">
    <source>
        <dbReference type="Proteomes" id="UP000799764"/>
    </source>
</evidence>
<proteinExistence type="predicted"/>
<evidence type="ECO:0000313" key="1">
    <source>
        <dbReference type="EMBL" id="KAF2447766.1"/>
    </source>
</evidence>
<accession>A0A9P4PP23</accession>
<dbReference type="AlphaFoldDB" id="A0A9P4PP23"/>
<reference evidence="1" key="1">
    <citation type="journal article" date="2020" name="Stud. Mycol.">
        <title>101 Dothideomycetes genomes: a test case for predicting lifestyles and emergence of pathogens.</title>
        <authorList>
            <person name="Haridas S."/>
            <person name="Albert R."/>
            <person name="Binder M."/>
            <person name="Bloem J."/>
            <person name="Labutti K."/>
            <person name="Salamov A."/>
            <person name="Andreopoulos B."/>
            <person name="Baker S."/>
            <person name="Barry K."/>
            <person name="Bills G."/>
            <person name="Bluhm B."/>
            <person name="Cannon C."/>
            <person name="Castanera R."/>
            <person name="Culley D."/>
            <person name="Daum C."/>
            <person name="Ezra D."/>
            <person name="Gonzalez J."/>
            <person name="Henrissat B."/>
            <person name="Kuo A."/>
            <person name="Liang C."/>
            <person name="Lipzen A."/>
            <person name="Lutzoni F."/>
            <person name="Magnuson J."/>
            <person name="Mondo S."/>
            <person name="Nolan M."/>
            <person name="Ohm R."/>
            <person name="Pangilinan J."/>
            <person name="Park H.-J."/>
            <person name="Ramirez L."/>
            <person name="Alfaro M."/>
            <person name="Sun H."/>
            <person name="Tritt A."/>
            <person name="Yoshinaga Y."/>
            <person name="Zwiers L.-H."/>
            <person name="Turgeon B."/>
            <person name="Goodwin S."/>
            <person name="Spatafora J."/>
            <person name="Crous P."/>
            <person name="Grigoriev I."/>
        </authorList>
    </citation>
    <scope>NUCLEOTIDE SEQUENCE</scope>
    <source>
        <strain evidence="1">CBS 690.94</strain>
    </source>
</reference>
<name>A0A9P4PP23_9PLEO</name>
<sequence length="252" mass="27560">MSPVDIGKLARYRDEGGKYLSANVGRVQRLDILKCDEMVGIAGATIVTSTAARKFGRTKPAINFHRRIVNLLASCRSLSFSTVFSVAGGLMMSEDGCVGAAPELVRAAWLSFAVDGGDAYGDRCVSSAVEKDSFCALLSLTLLLMYLYSMYAIPCVEQPKLFQGQKKDRTTEVCKIVKELELEHRTLSVLQAASYTLIVSQHLCLFGVAQRERGPSLAPHAIDRPSMLLQGMAQSAPTILRRARLQPRCMPK</sequence>
<comment type="caution">
    <text evidence="1">The sequence shown here is derived from an EMBL/GenBank/DDBJ whole genome shotgun (WGS) entry which is preliminary data.</text>
</comment>
<organism evidence="1 2">
    <name type="scientific">Karstenula rhodostoma CBS 690.94</name>
    <dbReference type="NCBI Taxonomy" id="1392251"/>
    <lineage>
        <taxon>Eukaryota</taxon>
        <taxon>Fungi</taxon>
        <taxon>Dikarya</taxon>
        <taxon>Ascomycota</taxon>
        <taxon>Pezizomycotina</taxon>
        <taxon>Dothideomycetes</taxon>
        <taxon>Pleosporomycetidae</taxon>
        <taxon>Pleosporales</taxon>
        <taxon>Massarineae</taxon>
        <taxon>Didymosphaeriaceae</taxon>
        <taxon>Karstenula</taxon>
    </lineage>
</organism>
<keyword evidence="2" id="KW-1185">Reference proteome</keyword>